<dbReference type="Proteomes" id="UP000077134">
    <property type="component" value="Unassembled WGS sequence"/>
</dbReference>
<dbReference type="AlphaFoldDB" id="A0A167C6I3"/>
<proteinExistence type="predicted"/>
<evidence type="ECO:0000313" key="2">
    <source>
        <dbReference type="EMBL" id="OAB72840.1"/>
    </source>
</evidence>
<keyword evidence="1" id="KW-0175">Coiled coil</keyword>
<evidence type="ECO:0008006" key="4">
    <source>
        <dbReference type="Google" id="ProtNLM"/>
    </source>
</evidence>
<dbReference type="STRING" id="1763538.LPB68_04725"/>
<organism evidence="2 3">
    <name type="scientific">Paenibacillus crassostreae</name>
    <dbReference type="NCBI Taxonomy" id="1763538"/>
    <lineage>
        <taxon>Bacteria</taxon>
        <taxon>Bacillati</taxon>
        <taxon>Bacillota</taxon>
        <taxon>Bacilli</taxon>
        <taxon>Bacillales</taxon>
        <taxon>Paenibacillaceae</taxon>
        <taxon>Paenibacillus</taxon>
    </lineage>
</organism>
<dbReference type="EMBL" id="LSFN01000032">
    <property type="protein sequence ID" value="OAB72840.1"/>
    <property type="molecule type" value="Genomic_DNA"/>
</dbReference>
<dbReference type="RefSeq" id="WP_068659708.1">
    <property type="nucleotide sequence ID" value="NZ_CP017770.1"/>
</dbReference>
<dbReference type="InterPro" id="IPR021451">
    <property type="entry name" value="DUF3102"/>
</dbReference>
<sequence>MTQLSTRTTQTIAVEINSIKDQTRKIALYNSIEIGRRLFEAKTMVPHGEWGAWLKESVDYSPTTANNLLKIFEQYGSNQLSLFGDNAKSQAIGNLTYTQAVALLGISEDDRERFVADNDVENMSTRDLQQAIKEKQQLERQLKESEAKAEKERAARKKIDDSYAELEKVSNAHNDLAKRLEAELEEAKALGDKEAVEKLQVTLLGSETNLAESRERVKELEEELKKKPIDVPVKEIVEKIPDNIQKELEDLRKKVASGTGEETAVFKAHFKTLTDTFSNLLSALEVIRSADPELHEKYKGAVAGLLGKMSDRV</sequence>
<name>A0A167C6I3_9BACL</name>
<gene>
    <name evidence="2" type="ORF">PNBC_15525</name>
</gene>
<dbReference type="Pfam" id="PF11300">
    <property type="entry name" value="DUF3102"/>
    <property type="match status" value="1"/>
</dbReference>
<evidence type="ECO:0000313" key="3">
    <source>
        <dbReference type="Proteomes" id="UP000077134"/>
    </source>
</evidence>
<comment type="caution">
    <text evidence="2">The sequence shown here is derived from an EMBL/GenBank/DDBJ whole genome shotgun (WGS) entry which is preliminary data.</text>
</comment>
<evidence type="ECO:0000256" key="1">
    <source>
        <dbReference type="SAM" id="Coils"/>
    </source>
</evidence>
<reference evidence="2 3" key="1">
    <citation type="submission" date="2016-02" db="EMBL/GenBank/DDBJ databases">
        <title>Paenibacillus sp. LPB0068, isolated from Crassostrea gigas.</title>
        <authorList>
            <person name="Shin S.-K."/>
            <person name="Yi H."/>
        </authorList>
    </citation>
    <scope>NUCLEOTIDE SEQUENCE [LARGE SCALE GENOMIC DNA]</scope>
    <source>
        <strain evidence="2 3">LPB0068</strain>
    </source>
</reference>
<keyword evidence="3" id="KW-1185">Reference proteome</keyword>
<accession>A0A167C6I3</accession>
<dbReference type="OrthoDB" id="1690026at2"/>
<protein>
    <recommendedName>
        <fullName evidence="4">Preprotein translocase subunit SecA</fullName>
    </recommendedName>
</protein>
<feature type="coiled-coil region" evidence="1">
    <location>
        <begin position="121"/>
        <end position="230"/>
    </location>
</feature>
<dbReference type="KEGG" id="pcx:LPB68_04725"/>